<keyword evidence="2" id="KW-1185">Reference proteome</keyword>
<dbReference type="OrthoDB" id="9810101at2"/>
<dbReference type="InterPro" id="IPR023214">
    <property type="entry name" value="HAD_sf"/>
</dbReference>
<dbReference type="GO" id="GO:0000287">
    <property type="term" value="F:magnesium ion binding"/>
    <property type="evidence" value="ECO:0007669"/>
    <property type="project" value="TreeGrafter"/>
</dbReference>
<dbReference type="SFLD" id="SFLDS00003">
    <property type="entry name" value="Haloacid_Dehalogenase"/>
    <property type="match status" value="1"/>
</dbReference>
<evidence type="ECO:0008006" key="3">
    <source>
        <dbReference type="Google" id="ProtNLM"/>
    </source>
</evidence>
<sequence>MIRIVFFDVDGTLMTDRQIPDSARQAVSLLKEQGIIPALATGRPEYEMRAVCESLGIDWAVTCNGAHIGYQGNTIIGTPFSKAQIGEWVERAVHSENHTLLLYGGQQIYSTKRIADCPYFTEADHEIGFLEPLPVTTADELPDIYQCILFAPEEDEAPYIADGADKLYLHRWRSSALDLNPCGVNKSTGVTQLLDHLGLTREQAAAFGDGLNDLEMIRDIGHGIAMGNSCPELLACARYVTRHVQEDGILHGVKRWILPTIVHS</sequence>
<gene>
    <name evidence="1" type="ORF">CIG75_15665</name>
</gene>
<dbReference type="PANTHER" id="PTHR10000">
    <property type="entry name" value="PHOSPHOSERINE PHOSPHATASE"/>
    <property type="match status" value="1"/>
</dbReference>
<dbReference type="SUPFAM" id="SSF56784">
    <property type="entry name" value="HAD-like"/>
    <property type="match status" value="1"/>
</dbReference>
<dbReference type="AlphaFoldDB" id="A0A223D487"/>
<evidence type="ECO:0000313" key="1">
    <source>
        <dbReference type="EMBL" id="ASS76236.1"/>
    </source>
</evidence>
<dbReference type="SFLD" id="SFLDG01140">
    <property type="entry name" value="C2.B:_Phosphomannomutase_and_P"/>
    <property type="match status" value="1"/>
</dbReference>
<dbReference type="Proteomes" id="UP000214688">
    <property type="component" value="Chromosome"/>
</dbReference>
<dbReference type="GO" id="GO:0005829">
    <property type="term" value="C:cytosol"/>
    <property type="evidence" value="ECO:0007669"/>
    <property type="project" value="TreeGrafter"/>
</dbReference>
<evidence type="ECO:0000313" key="2">
    <source>
        <dbReference type="Proteomes" id="UP000214688"/>
    </source>
</evidence>
<organism evidence="1 2">
    <name type="scientific">Tumebacillus algifaecis</name>
    <dbReference type="NCBI Taxonomy" id="1214604"/>
    <lineage>
        <taxon>Bacteria</taxon>
        <taxon>Bacillati</taxon>
        <taxon>Bacillota</taxon>
        <taxon>Bacilli</taxon>
        <taxon>Bacillales</taxon>
        <taxon>Alicyclobacillaceae</taxon>
        <taxon>Tumebacillus</taxon>
    </lineage>
</organism>
<dbReference type="InterPro" id="IPR036412">
    <property type="entry name" value="HAD-like_sf"/>
</dbReference>
<dbReference type="InterPro" id="IPR000150">
    <property type="entry name" value="Cof"/>
</dbReference>
<dbReference type="PANTHER" id="PTHR10000:SF25">
    <property type="entry name" value="PHOSPHATASE YKRA-RELATED"/>
    <property type="match status" value="1"/>
</dbReference>
<protein>
    <recommendedName>
        <fullName evidence="3">Hydrolase Cof</fullName>
    </recommendedName>
</protein>
<dbReference type="RefSeq" id="WP_094237469.1">
    <property type="nucleotide sequence ID" value="NZ_CP022657.1"/>
</dbReference>
<reference evidence="1 2" key="1">
    <citation type="journal article" date="2015" name="Int. J. Syst. Evol. Microbiol.">
        <title>Tumebacillus algifaecis sp. nov., isolated from decomposing algal scum.</title>
        <authorList>
            <person name="Wu Y.F."/>
            <person name="Zhang B."/>
            <person name="Xing P."/>
            <person name="Wu Q.L."/>
            <person name="Liu S.J."/>
        </authorList>
    </citation>
    <scope>NUCLEOTIDE SEQUENCE [LARGE SCALE GENOMIC DNA]</scope>
    <source>
        <strain evidence="1 2">THMBR28</strain>
    </source>
</reference>
<dbReference type="NCBIfam" id="TIGR00099">
    <property type="entry name" value="Cof-subfamily"/>
    <property type="match status" value="1"/>
</dbReference>
<dbReference type="Gene3D" id="3.30.1240.10">
    <property type="match status" value="1"/>
</dbReference>
<proteinExistence type="predicted"/>
<dbReference type="EMBL" id="CP022657">
    <property type="protein sequence ID" value="ASS76236.1"/>
    <property type="molecule type" value="Genomic_DNA"/>
</dbReference>
<dbReference type="Pfam" id="PF08282">
    <property type="entry name" value="Hydrolase_3"/>
    <property type="match status" value="1"/>
</dbReference>
<dbReference type="KEGG" id="tab:CIG75_15665"/>
<accession>A0A223D487</accession>
<name>A0A223D487_9BACL</name>
<dbReference type="GO" id="GO:0016791">
    <property type="term" value="F:phosphatase activity"/>
    <property type="evidence" value="ECO:0007669"/>
    <property type="project" value="TreeGrafter"/>
</dbReference>
<dbReference type="Gene3D" id="3.40.50.1000">
    <property type="entry name" value="HAD superfamily/HAD-like"/>
    <property type="match status" value="1"/>
</dbReference>